<gene>
    <name evidence="2" type="ORF">SAMN05216217_1227</name>
</gene>
<protein>
    <submittedName>
        <fullName evidence="2">Uncharacterized alpha/beta hydrolase domain</fullName>
    </submittedName>
</protein>
<dbReference type="InterPro" id="IPR029058">
    <property type="entry name" value="AB_hydrolase_fold"/>
</dbReference>
<reference evidence="3" key="1">
    <citation type="submission" date="2016-10" db="EMBL/GenBank/DDBJ databases">
        <authorList>
            <person name="Varghese N."/>
            <person name="Submissions S."/>
        </authorList>
    </citation>
    <scope>NUCLEOTIDE SEQUENCE [LARGE SCALE GENOMIC DNA]</scope>
    <source>
        <strain evidence="3">DSM 24213</strain>
    </source>
</reference>
<sequence>MKRIVICADGTWQSPESDNPTHILRIAQGLEAEDAQGNAQVVYYDWGVGSEGDRLSGGLTGNGIDKNIMDCYRFIVHNYDDGDLIYLFGFSRGAYTVRSLGGLIRNCGILRREHADQVSAAYELYRARGPASSPSQDKARLFRLQYAVADITPIEFIGVFDTVGALGIPAPFLGTLGTARYLFHDTEPSSIIRHARHAVAIDEMRQDFEPALWTLKPGIDLKQVWFAGVHTDIGGGYADHALGDHAGLWMCREAETCGLRFATHLYAQLQPDHRAAQHNEYKGFYRVMRRSQPRQPEQVLHRSVQRRWQDNAVKYDSKPLKQLLKSHSNDWQRLTLVD</sequence>
<dbReference type="PANTHER" id="PTHR33840">
    <property type="match status" value="1"/>
</dbReference>
<evidence type="ECO:0000259" key="1">
    <source>
        <dbReference type="Pfam" id="PF09994"/>
    </source>
</evidence>
<dbReference type="RefSeq" id="WP_093478821.1">
    <property type="nucleotide sequence ID" value="NZ_FOUI01000022.1"/>
</dbReference>
<evidence type="ECO:0000313" key="3">
    <source>
        <dbReference type="Proteomes" id="UP000243629"/>
    </source>
</evidence>
<feature type="domain" description="T6SS Phospholipase effector Tle1-like catalytic" evidence="1">
    <location>
        <begin position="2"/>
        <end position="253"/>
    </location>
</feature>
<dbReference type="STRING" id="1720063.SAMN05216217_1227"/>
<accession>A0A1I4UFW5</accession>
<dbReference type="GO" id="GO:0016787">
    <property type="term" value="F:hydrolase activity"/>
    <property type="evidence" value="ECO:0007669"/>
    <property type="project" value="UniProtKB-KW"/>
</dbReference>
<evidence type="ECO:0000313" key="2">
    <source>
        <dbReference type="EMBL" id="SFM87869.1"/>
    </source>
</evidence>
<dbReference type="Pfam" id="PF09994">
    <property type="entry name" value="T6SS_Tle1-like_cat"/>
    <property type="match status" value="1"/>
</dbReference>
<keyword evidence="3" id="KW-1185">Reference proteome</keyword>
<dbReference type="SUPFAM" id="SSF53474">
    <property type="entry name" value="alpha/beta-Hydrolases"/>
    <property type="match status" value="1"/>
</dbReference>
<dbReference type="InterPro" id="IPR018712">
    <property type="entry name" value="Tle1-like_cat"/>
</dbReference>
<dbReference type="Proteomes" id="UP000243629">
    <property type="component" value="Unassembled WGS sequence"/>
</dbReference>
<name>A0A1I4UFW5_9GAMM</name>
<dbReference type="EMBL" id="FOUI01000022">
    <property type="protein sequence ID" value="SFM87869.1"/>
    <property type="molecule type" value="Genomic_DNA"/>
</dbReference>
<proteinExistence type="predicted"/>
<keyword evidence="2" id="KW-0378">Hydrolase</keyword>
<organism evidence="2 3">
    <name type="scientific">Halopseudomonas yangmingensis</name>
    <dbReference type="NCBI Taxonomy" id="1720063"/>
    <lineage>
        <taxon>Bacteria</taxon>
        <taxon>Pseudomonadati</taxon>
        <taxon>Pseudomonadota</taxon>
        <taxon>Gammaproteobacteria</taxon>
        <taxon>Pseudomonadales</taxon>
        <taxon>Pseudomonadaceae</taxon>
        <taxon>Halopseudomonas</taxon>
    </lineage>
</organism>
<dbReference type="OrthoDB" id="4378831at2"/>
<dbReference type="AlphaFoldDB" id="A0A1I4UFW5"/>
<dbReference type="PANTHER" id="PTHR33840:SF1">
    <property type="entry name" value="TLE1 PHOSPHOLIPASE DOMAIN-CONTAINING PROTEIN"/>
    <property type="match status" value="1"/>
</dbReference>